<feature type="region of interest" description="Disordered" evidence="1">
    <location>
        <begin position="16"/>
        <end position="35"/>
    </location>
</feature>
<evidence type="ECO:0000256" key="2">
    <source>
        <dbReference type="SAM" id="Phobius"/>
    </source>
</evidence>
<dbReference type="EMBL" id="MU858191">
    <property type="protein sequence ID" value="KAK4209896.1"/>
    <property type="molecule type" value="Genomic_DNA"/>
</dbReference>
<feature type="transmembrane region" description="Helical" evidence="2">
    <location>
        <begin position="124"/>
        <end position="145"/>
    </location>
</feature>
<evidence type="ECO:0000256" key="1">
    <source>
        <dbReference type="SAM" id="MobiDB-lite"/>
    </source>
</evidence>
<keyword evidence="2" id="KW-0812">Transmembrane</keyword>
<gene>
    <name evidence="3" type="ORF">QBC37DRAFT_377627</name>
</gene>
<evidence type="ECO:0000313" key="4">
    <source>
        <dbReference type="Proteomes" id="UP001301769"/>
    </source>
</evidence>
<keyword evidence="2" id="KW-1133">Transmembrane helix</keyword>
<sequence length="338" mass="38726">MTHTYWDVPRTVDDDTHSVTSTLREEESDLPPDPAPDRVFGISKHHLPERFQRHFLKNDVILFKHRIMPESIREKMEDDDTGELEAFECGYCMLDQICAWAILVLFAVASVPFGLQILSSSASISTAVIGLVATICIQVAAFILIRFSQGQVSDIEILADLESHTHPVDYLVDVFAGERWGDWLAGAVWEFDCFGFVWRELRRPDFVNGFRYDARTRLREDAPPVVDSELMYRDGMIVVRMSRYPTPLLAALSYYCIPWLGVWIDEAYQTYKYHQRLLAAGYAHNALERDGSLASGTIVPPVIKEYSIRELEKDLNGFIFYETDSLEEQNMGDDISRH</sequence>
<organism evidence="3 4">
    <name type="scientific">Rhypophila decipiens</name>
    <dbReference type="NCBI Taxonomy" id="261697"/>
    <lineage>
        <taxon>Eukaryota</taxon>
        <taxon>Fungi</taxon>
        <taxon>Dikarya</taxon>
        <taxon>Ascomycota</taxon>
        <taxon>Pezizomycotina</taxon>
        <taxon>Sordariomycetes</taxon>
        <taxon>Sordariomycetidae</taxon>
        <taxon>Sordariales</taxon>
        <taxon>Naviculisporaceae</taxon>
        <taxon>Rhypophila</taxon>
    </lineage>
</organism>
<keyword evidence="4" id="KW-1185">Reference proteome</keyword>
<proteinExistence type="predicted"/>
<accession>A0AAN6Y212</accession>
<feature type="transmembrane region" description="Helical" evidence="2">
    <location>
        <begin position="97"/>
        <end position="118"/>
    </location>
</feature>
<protein>
    <submittedName>
        <fullName evidence="3">Uncharacterized protein</fullName>
    </submittedName>
</protein>
<evidence type="ECO:0000313" key="3">
    <source>
        <dbReference type="EMBL" id="KAK4209896.1"/>
    </source>
</evidence>
<comment type="caution">
    <text evidence="3">The sequence shown here is derived from an EMBL/GenBank/DDBJ whole genome shotgun (WGS) entry which is preliminary data.</text>
</comment>
<dbReference type="Proteomes" id="UP001301769">
    <property type="component" value="Unassembled WGS sequence"/>
</dbReference>
<reference evidence="3" key="2">
    <citation type="submission" date="2023-05" db="EMBL/GenBank/DDBJ databases">
        <authorList>
            <consortium name="Lawrence Berkeley National Laboratory"/>
            <person name="Steindorff A."/>
            <person name="Hensen N."/>
            <person name="Bonometti L."/>
            <person name="Westerberg I."/>
            <person name="Brannstrom I.O."/>
            <person name="Guillou S."/>
            <person name="Cros-Aarteil S."/>
            <person name="Calhoun S."/>
            <person name="Haridas S."/>
            <person name="Kuo A."/>
            <person name="Mondo S."/>
            <person name="Pangilinan J."/>
            <person name="Riley R."/>
            <person name="Labutti K."/>
            <person name="Andreopoulos B."/>
            <person name="Lipzen A."/>
            <person name="Chen C."/>
            <person name="Yanf M."/>
            <person name="Daum C."/>
            <person name="Ng V."/>
            <person name="Clum A."/>
            <person name="Ohm R."/>
            <person name="Martin F."/>
            <person name="Silar P."/>
            <person name="Natvig D."/>
            <person name="Lalanne C."/>
            <person name="Gautier V."/>
            <person name="Ament-Velasquez S.L."/>
            <person name="Kruys A."/>
            <person name="Hutchinson M.I."/>
            <person name="Powell A.J."/>
            <person name="Barry K."/>
            <person name="Miller A.N."/>
            <person name="Grigoriev I.V."/>
            <person name="Debuchy R."/>
            <person name="Gladieux P."/>
            <person name="Thoren M.H."/>
            <person name="Johannesson H."/>
        </authorList>
    </citation>
    <scope>NUCLEOTIDE SEQUENCE</scope>
    <source>
        <strain evidence="3">PSN293</strain>
    </source>
</reference>
<keyword evidence="2" id="KW-0472">Membrane</keyword>
<reference evidence="3" key="1">
    <citation type="journal article" date="2023" name="Mol. Phylogenet. Evol.">
        <title>Genome-scale phylogeny and comparative genomics of the fungal order Sordariales.</title>
        <authorList>
            <person name="Hensen N."/>
            <person name="Bonometti L."/>
            <person name="Westerberg I."/>
            <person name="Brannstrom I.O."/>
            <person name="Guillou S."/>
            <person name="Cros-Aarteil S."/>
            <person name="Calhoun S."/>
            <person name="Haridas S."/>
            <person name="Kuo A."/>
            <person name="Mondo S."/>
            <person name="Pangilinan J."/>
            <person name="Riley R."/>
            <person name="LaButti K."/>
            <person name="Andreopoulos B."/>
            <person name="Lipzen A."/>
            <person name="Chen C."/>
            <person name="Yan M."/>
            <person name="Daum C."/>
            <person name="Ng V."/>
            <person name="Clum A."/>
            <person name="Steindorff A."/>
            <person name="Ohm R.A."/>
            <person name="Martin F."/>
            <person name="Silar P."/>
            <person name="Natvig D.O."/>
            <person name="Lalanne C."/>
            <person name="Gautier V."/>
            <person name="Ament-Velasquez S.L."/>
            <person name="Kruys A."/>
            <person name="Hutchinson M.I."/>
            <person name="Powell A.J."/>
            <person name="Barry K."/>
            <person name="Miller A.N."/>
            <person name="Grigoriev I.V."/>
            <person name="Debuchy R."/>
            <person name="Gladieux P."/>
            <person name="Hiltunen Thoren M."/>
            <person name="Johannesson H."/>
        </authorList>
    </citation>
    <scope>NUCLEOTIDE SEQUENCE</scope>
    <source>
        <strain evidence="3">PSN293</strain>
    </source>
</reference>
<dbReference type="AlphaFoldDB" id="A0AAN6Y212"/>
<name>A0AAN6Y212_9PEZI</name>